<accession>A0A1G9ZWJ6</accession>
<proteinExistence type="predicted"/>
<evidence type="ECO:0000259" key="1">
    <source>
        <dbReference type="Pfam" id="PF13191"/>
    </source>
</evidence>
<sequence length="431" mass="47046">MRNPLDTPLIKLSRTPLVDKLINVRTPLDSPFSPGSDTVPEVWAGRAAQLSDWRDVLRPRRLAGIHERGRTILGEAGSGKSSLVRRIARDAADAGDWVTPQLRIPSGTDPIKRVAAALLDLASAAGLAAAREQRISELLRRVETVAVSGVSLSMRAQEGPEPYTVLTDLLIEIGRAAIQRRDVMVLIHIDEVQNITDEGARSQLLTALGDALAHDEAIDIPGGVQVARGLPVAVYLTGLPEFADMAGARTGATFARRFRTITLDAIDDAALMAALQPFVTEGWPSAAGDGIDRVFMEPAAQRAIVERSCGEPFLFQLAGERAWYAGTDNLITAAQVETGWRDAAPEAEAHVQRILDRLPARERQFLEAMAGLEPEERSLTNIARAMGYAKVTDAGPTAQRLDLVRRIIRRARPYGFRHRAIEAYLTSDWPW</sequence>
<evidence type="ECO:0000313" key="3">
    <source>
        <dbReference type="Proteomes" id="UP000198541"/>
    </source>
</evidence>
<dbReference type="EMBL" id="FNIM01000001">
    <property type="protein sequence ID" value="SDN25301.1"/>
    <property type="molecule type" value="Genomic_DNA"/>
</dbReference>
<dbReference type="SUPFAM" id="SSF52540">
    <property type="entry name" value="P-loop containing nucleoside triphosphate hydrolases"/>
    <property type="match status" value="1"/>
</dbReference>
<evidence type="ECO:0000313" key="2">
    <source>
        <dbReference type="EMBL" id="SDN25301.1"/>
    </source>
</evidence>
<dbReference type="InterPro" id="IPR041664">
    <property type="entry name" value="AAA_16"/>
</dbReference>
<dbReference type="InterPro" id="IPR027417">
    <property type="entry name" value="P-loop_NTPase"/>
</dbReference>
<name>A0A1G9ZWJ6_9ACTO</name>
<reference evidence="3" key="1">
    <citation type="submission" date="2016-10" db="EMBL/GenBank/DDBJ databases">
        <authorList>
            <person name="Varghese N."/>
            <person name="Submissions S."/>
        </authorList>
    </citation>
    <scope>NUCLEOTIDE SEQUENCE [LARGE SCALE GENOMIC DNA]</scope>
    <source>
        <strain evidence="3">DSM 27982</strain>
    </source>
</reference>
<feature type="domain" description="Orc1-like AAA ATPase" evidence="1">
    <location>
        <begin position="43"/>
        <end position="209"/>
    </location>
</feature>
<protein>
    <submittedName>
        <fullName evidence="2">AAA ATPase domain-containing protein</fullName>
    </submittedName>
</protein>
<dbReference type="Gene3D" id="3.40.50.300">
    <property type="entry name" value="P-loop containing nucleotide triphosphate hydrolases"/>
    <property type="match status" value="1"/>
</dbReference>
<gene>
    <name evidence="2" type="ORF">SAMN05216355_101425</name>
</gene>
<dbReference type="AlphaFoldDB" id="A0A1G9ZWJ6"/>
<dbReference type="Pfam" id="PF13191">
    <property type="entry name" value="AAA_16"/>
    <property type="match status" value="1"/>
</dbReference>
<keyword evidence="3" id="KW-1185">Reference proteome</keyword>
<dbReference type="Proteomes" id="UP000198541">
    <property type="component" value="Unassembled WGS sequence"/>
</dbReference>
<organism evidence="2 3">
    <name type="scientific">Actinomyces ruminicola</name>
    <dbReference type="NCBI Taxonomy" id="332524"/>
    <lineage>
        <taxon>Bacteria</taxon>
        <taxon>Bacillati</taxon>
        <taxon>Actinomycetota</taxon>
        <taxon>Actinomycetes</taxon>
        <taxon>Actinomycetales</taxon>
        <taxon>Actinomycetaceae</taxon>
        <taxon>Actinomyces</taxon>
    </lineage>
</organism>